<evidence type="ECO:0000256" key="6">
    <source>
        <dbReference type="ARBA" id="ARBA00022970"/>
    </source>
</evidence>
<evidence type="ECO:0000313" key="11">
    <source>
        <dbReference type="EMBL" id="TMV03280.1"/>
    </source>
</evidence>
<comment type="similarity">
    <text evidence="2">Belongs to the binding-protein-dependent transport system permease family. HisMQ subfamily.</text>
</comment>
<keyword evidence="7 9" id="KW-1133">Transmembrane helix</keyword>
<dbReference type="Proteomes" id="UP001193035">
    <property type="component" value="Unassembled WGS sequence"/>
</dbReference>
<reference evidence="11 12" key="1">
    <citation type="submission" date="2019-05" db="EMBL/GenBank/DDBJ databases">
        <title>Ruegeria sp. nov., isolated from tidal flat.</title>
        <authorList>
            <person name="Kim W."/>
        </authorList>
    </citation>
    <scope>NUCLEOTIDE SEQUENCE [LARGE SCALE GENOMIC DNA]</scope>
    <source>
        <strain evidence="11 12">CAU 1488</strain>
    </source>
</reference>
<proteinExistence type="inferred from homology"/>
<dbReference type="NCBIfam" id="TIGR01726">
    <property type="entry name" value="HEQRo_perm_3TM"/>
    <property type="match status" value="1"/>
</dbReference>
<feature type="transmembrane region" description="Helical" evidence="9">
    <location>
        <begin position="251"/>
        <end position="271"/>
    </location>
</feature>
<dbReference type="RefSeq" id="WP_138845594.1">
    <property type="nucleotide sequence ID" value="NZ_VCPD01000011.1"/>
</dbReference>
<comment type="subcellular location">
    <subcellularLocation>
        <location evidence="1">Cell inner membrane</location>
        <topology evidence="1">Multi-pass membrane protein</topology>
    </subcellularLocation>
    <subcellularLocation>
        <location evidence="9">Cell membrane</location>
        <topology evidence="9">Multi-pass membrane protein</topology>
    </subcellularLocation>
</comment>
<evidence type="ECO:0000256" key="9">
    <source>
        <dbReference type="RuleBase" id="RU363032"/>
    </source>
</evidence>
<evidence type="ECO:0000256" key="7">
    <source>
        <dbReference type="ARBA" id="ARBA00022989"/>
    </source>
</evidence>
<dbReference type="InterPro" id="IPR010065">
    <property type="entry name" value="AA_ABC_transptr_permease_3TM"/>
</dbReference>
<feature type="transmembrane region" description="Helical" evidence="9">
    <location>
        <begin position="23"/>
        <end position="44"/>
    </location>
</feature>
<evidence type="ECO:0000256" key="4">
    <source>
        <dbReference type="ARBA" id="ARBA00022475"/>
    </source>
</evidence>
<dbReference type="InterPro" id="IPR043429">
    <property type="entry name" value="ArtM/GltK/GlnP/TcyL/YhdX-like"/>
</dbReference>
<dbReference type="EMBL" id="VCPD01000011">
    <property type="protein sequence ID" value="TMV03280.1"/>
    <property type="molecule type" value="Genomic_DNA"/>
</dbReference>
<evidence type="ECO:0000313" key="12">
    <source>
        <dbReference type="Proteomes" id="UP001193035"/>
    </source>
</evidence>
<dbReference type="PROSITE" id="PS50928">
    <property type="entry name" value="ABC_TM1"/>
    <property type="match status" value="1"/>
</dbReference>
<name>A0ABY2WT54_9RHOB</name>
<evidence type="ECO:0000256" key="2">
    <source>
        <dbReference type="ARBA" id="ARBA00010072"/>
    </source>
</evidence>
<dbReference type="PANTHER" id="PTHR30614:SF37">
    <property type="entry name" value="AMINO-ACID ABC TRANSPORTER PERMEASE PROTEIN YHDX-RELATED"/>
    <property type="match status" value="1"/>
</dbReference>
<feature type="domain" description="ABC transmembrane type-1" evidence="10">
    <location>
        <begin position="92"/>
        <end position="410"/>
    </location>
</feature>
<evidence type="ECO:0000256" key="3">
    <source>
        <dbReference type="ARBA" id="ARBA00022448"/>
    </source>
</evidence>
<comment type="caution">
    <text evidence="11">The sequence shown here is derived from an EMBL/GenBank/DDBJ whole genome shotgun (WGS) entry which is preliminary data.</text>
</comment>
<dbReference type="Pfam" id="PF00528">
    <property type="entry name" value="BPD_transp_1"/>
    <property type="match status" value="1"/>
</dbReference>
<keyword evidence="12" id="KW-1185">Reference proteome</keyword>
<evidence type="ECO:0000256" key="5">
    <source>
        <dbReference type="ARBA" id="ARBA00022692"/>
    </source>
</evidence>
<dbReference type="SUPFAM" id="SSF161098">
    <property type="entry name" value="MetI-like"/>
    <property type="match status" value="1"/>
</dbReference>
<gene>
    <name evidence="11" type="ORF">FGK63_19940</name>
</gene>
<feature type="transmembrane region" description="Helical" evidence="9">
    <location>
        <begin position="209"/>
        <end position="230"/>
    </location>
</feature>
<keyword evidence="3 9" id="KW-0813">Transport</keyword>
<keyword evidence="6" id="KW-0029">Amino-acid transport</keyword>
<organism evidence="11 12">
    <name type="scientific">Ruegeria sediminis</name>
    <dbReference type="NCBI Taxonomy" id="2583820"/>
    <lineage>
        <taxon>Bacteria</taxon>
        <taxon>Pseudomonadati</taxon>
        <taxon>Pseudomonadota</taxon>
        <taxon>Alphaproteobacteria</taxon>
        <taxon>Rhodobacterales</taxon>
        <taxon>Roseobacteraceae</taxon>
        <taxon>Ruegeria</taxon>
    </lineage>
</organism>
<dbReference type="InterPro" id="IPR000515">
    <property type="entry name" value="MetI-like"/>
</dbReference>
<feature type="transmembrane region" description="Helical" evidence="9">
    <location>
        <begin position="291"/>
        <end position="313"/>
    </location>
</feature>
<feature type="transmembrane region" description="Helical" evidence="9">
    <location>
        <begin position="87"/>
        <end position="116"/>
    </location>
</feature>
<sequence>MTTFSDPPKEQFRLSMLLYDTRYRSATIQVIALIGFMLLAAWIISNTIQNLEALGKPVEFGFFGEPASYDINQRLLEYTSRDTHLRAAFVGLLNTLVVAVLGCITATVLGVVIGVLRLSHNWIVARLMTVYVEMFRNVPVLLWIVFIMAILIETLPAPRAFRGDNPEASMVLGEAVAVTNRGVYVPEPLFSNSLGNIHLFGESSLRFDVSLDLMAILVVLGVSIWISNWIKHRADAIQEKTGDRPVTWWQRLGVVVVPLALLLALLGFHLGYPELKGFNFSGGTHLRNSLIALWLALSLYTAAFIAEIVRAGIMAISKGQSEAAAALGLRPNRIMSLVILPQALRVIIPPLISNYLNLTKNSSLAIAVGYMDITGTLGGITMNQTGRELECVLLLMLVYLSISLTISAIMNWYNESVKLKER</sequence>
<evidence type="ECO:0000259" key="10">
    <source>
        <dbReference type="PROSITE" id="PS50928"/>
    </source>
</evidence>
<evidence type="ECO:0000256" key="8">
    <source>
        <dbReference type="ARBA" id="ARBA00023136"/>
    </source>
</evidence>
<keyword evidence="5 9" id="KW-0812">Transmembrane</keyword>
<dbReference type="InterPro" id="IPR035906">
    <property type="entry name" value="MetI-like_sf"/>
</dbReference>
<keyword evidence="8 9" id="KW-0472">Membrane</keyword>
<accession>A0ABY2WT54</accession>
<feature type="transmembrane region" description="Helical" evidence="9">
    <location>
        <begin position="137"/>
        <end position="157"/>
    </location>
</feature>
<protein>
    <submittedName>
        <fullName evidence="11">ABC transporter permease subunit</fullName>
    </submittedName>
</protein>
<evidence type="ECO:0000256" key="1">
    <source>
        <dbReference type="ARBA" id="ARBA00004429"/>
    </source>
</evidence>
<dbReference type="CDD" id="cd06261">
    <property type="entry name" value="TM_PBP2"/>
    <property type="match status" value="2"/>
</dbReference>
<feature type="transmembrane region" description="Helical" evidence="9">
    <location>
        <begin position="392"/>
        <end position="413"/>
    </location>
</feature>
<dbReference type="Gene3D" id="1.10.3720.10">
    <property type="entry name" value="MetI-like"/>
    <property type="match status" value="2"/>
</dbReference>
<dbReference type="PANTHER" id="PTHR30614">
    <property type="entry name" value="MEMBRANE COMPONENT OF AMINO ACID ABC TRANSPORTER"/>
    <property type="match status" value="1"/>
</dbReference>
<keyword evidence="4" id="KW-1003">Cell membrane</keyword>